<dbReference type="CDD" id="cd00063">
    <property type="entry name" value="FN3"/>
    <property type="match status" value="1"/>
</dbReference>
<proteinExistence type="predicted"/>
<dbReference type="Gene3D" id="2.60.40.380">
    <property type="entry name" value="Purple acid phosphatase-like, N-terminal"/>
    <property type="match status" value="1"/>
</dbReference>
<evidence type="ECO:0000259" key="1">
    <source>
        <dbReference type="PROSITE" id="PS50853"/>
    </source>
</evidence>
<accession>X1MCQ3</accession>
<dbReference type="InterPro" id="IPR036116">
    <property type="entry name" value="FN3_sf"/>
</dbReference>
<name>X1MCQ3_9ZZZZ</name>
<dbReference type="InterPro" id="IPR015914">
    <property type="entry name" value="PAPs_N"/>
</dbReference>
<evidence type="ECO:0000313" key="2">
    <source>
        <dbReference type="EMBL" id="GAI15876.1"/>
    </source>
</evidence>
<feature type="domain" description="Fibronectin type-III" evidence="1">
    <location>
        <begin position="130"/>
        <end position="223"/>
    </location>
</feature>
<dbReference type="AlphaFoldDB" id="X1MCQ3"/>
<dbReference type="Pfam" id="PF16656">
    <property type="entry name" value="Pur_ac_phosph_N"/>
    <property type="match status" value="1"/>
</dbReference>
<dbReference type="EMBL" id="BARV01009416">
    <property type="protein sequence ID" value="GAI15876.1"/>
    <property type="molecule type" value="Genomic_DNA"/>
</dbReference>
<organism evidence="2">
    <name type="scientific">marine sediment metagenome</name>
    <dbReference type="NCBI Taxonomy" id="412755"/>
    <lineage>
        <taxon>unclassified sequences</taxon>
        <taxon>metagenomes</taxon>
        <taxon>ecological metagenomes</taxon>
    </lineage>
</organism>
<dbReference type="GO" id="GO:0003993">
    <property type="term" value="F:acid phosphatase activity"/>
    <property type="evidence" value="ECO:0007669"/>
    <property type="project" value="InterPro"/>
</dbReference>
<dbReference type="SMART" id="SM00060">
    <property type="entry name" value="FN3"/>
    <property type="match status" value="1"/>
</dbReference>
<dbReference type="PANTHER" id="PTHR24099">
    <property type="entry name" value="E3 UBIQUITIN-PROTEIN LIGASE TRIM36-RELATED"/>
    <property type="match status" value="1"/>
</dbReference>
<dbReference type="InterPro" id="IPR003961">
    <property type="entry name" value="FN3_dom"/>
</dbReference>
<comment type="caution">
    <text evidence="2">The sequence shown here is derived from an EMBL/GenBank/DDBJ whole genome shotgun (WGS) entry which is preliminary data.</text>
</comment>
<dbReference type="SUPFAM" id="SSF49265">
    <property type="entry name" value="Fibronectin type III"/>
    <property type="match status" value="1"/>
</dbReference>
<protein>
    <recommendedName>
        <fullName evidence="1">Fibronectin type-III domain-containing protein</fullName>
    </recommendedName>
</protein>
<dbReference type="PANTHER" id="PTHR24099:SF16">
    <property type="entry name" value="E3 UBIQUITIN-PROTEIN LIGASE MIDLINE-1-LIKE ISOFORM X1"/>
    <property type="match status" value="1"/>
</dbReference>
<dbReference type="Gene3D" id="2.60.40.10">
    <property type="entry name" value="Immunoglobulins"/>
    <property type="match status" value="2"/>
</dbReference>
<feature type="non-terminal residue" evidence="2">
    <location>
        <position position="313"/>
    </location>
</feature>
<gene>
    <name evidence="2" type="ORF">S06H3_18576</name>
</gene>
<dbReference type="GO" id="GO:0046872">
    <property type="term" value="F:metal ion binding"/>
    <property type="evidence" value="ECO:0007669"/>
    <property type="project" value="InterPro"/>
</dbReference>
<dbReference type="PROSITE" id="PS50853">
    <property type="entry name" value="FN3"/>
    <property type="match status" value="1"/>
</dbReference>
<reference evidence="2" key="1">
    <citation type="journal article" date="2014" name="Front. Microbiol.">
        <title>High frequency of phylogenetically diverse reductive dehalogenase-homologous genes in deep subseafloor sedimentary metagenomes.</title>
        <authorList>
            <person name="Kawai M."/>
            <person name="Futagami T."/>
            <person name="Toyoda A."/>
            <person name="Takaki Y."/>
            <person name="Nishi S."/>
            <person name="Hori S."/>
            <person name="Arai W."/>
            <person name="Tsubouchi T."/>
            <person name="Morono Y."/>
            <person name="Uchiyama I."/>
            <person name="Ito T."/>
            <person name="Fujiyama A."/>
            <person name="Inagaki F."/>
            <person name="Takami H."/>
        </authorList>
    </citation>
    <scope>NUCLEOTIDE SEQUENCE</scope>
    <source>
        <strain evidence="2">Expedition CK06-06</strain>
    </source>
</reference>
<dbReference type="InterPro" id="IPR013783">
    <property type="entry name" value="Ig-like_fold"/>
</dbReference>
<dbReference type="InterPro" id="IPR050617">
    <property type="entry name" value="E3_ligase_FN3/SPRY"/>
</dbReference>
<sequence>GLTPNTTYHYRVISEDICGNETVSVDAIFLTLPDTTLPNTQFTSAPPENGTVCSQSVDFSWTGADDITPTVELLYSYQIDGQGWSSFSSITSVSYSDLADGLHTFEVKAKDSVGNEDESPAVCHFTVDAFGSPPQISDINVTIGQQQATISWTTDKPATSQVEYGLTDSYGSMTPLQTQLVTNHTAIITGLIPDTTYHYRVKSTDTCGRETVSGDVQFTTLLVPDLRVTSITIPFEAWTGSAFDVSWTIANTGAAPASGTWADRVYLSADDQLGGDKLLGEFTYSGGLANGQSISRTHTSMLRQSSHRRCYIF</sequence>
<feature type="non-terminal residue" evidence="2">
    <location>
        <position position="1"/>
    </location>
</feature>
<dbReference type="InterPro" id="IPR008963">
    <property type="entry name" value="Purple_acid_Pase-like_N"/>
</dbReference>
<dbReference type="SUPFAM" id="SSF49363">
    <property type="entry name" value="Purple acid phosphatase, N-terminal domain"/>
    <property type="match status" value="1"/>
</dbReference>